<evidence type="ECO:0000256" key="3">
    <source>
        <dbReference type="ARBA" id="ARBA00022603"/>
    </source>
</evidence>
<keyword evidence="5" id="KW-0949">S-adenosyl-L-methionine</keyword>
<dbReference type="EC" id="2.1.1.182" evidence="8"/>
<keyword evidence="2" id="KW-0698">rRNA processing</keyword>
<reference evidence="8" key="1">
    <citation type="submission" date="2018-06" db="EMBL/GenBank/DDBJ databases">
        <authorList>
            <person name="Zhirakovskaya E."/>
        </authorList>
    </citation>
    <scope>NUCLEOTIDE SEQUENCE</scope>
</reference>
<evidence type="ECO:0000259" key="7">
    <source>
        <dbReference type="SMART" id="SM00650"/>
    </source>
</evidence>
<dbReference type="SUPFAM" id="SSF53335">
    <property type="entry name" value="S-adenosyl-L-methionine-dependent methyltransferases"/>
    <property type="match status" value="1"/>
</dbReference>
<organism evidence="8">
    <name type="scientific">hydrothermal vent metagenome</name>
    <dbReference type="NCBI Taxonomy" id="652676"/>
    <lineage>
        <taxon>unclassified sequences</taxon>
        <taxon>metagenomes</taxon>
        <taxon>ecological metagenomes</taxon>
    </lineage>
</organism>
<evidence type="ECO:0000256" key="6">
    <source>
        <dbReference type="ARBA" id="ARBA00022884"/>
    </source>
</evidence>
<keyword evidence="6" id="KW-0694">RNA-binding</keyword>
<dbReference type="GO" id="GO:0003723">
    <property type="term" value="F:RNA binding"/>
    <property type="evidence" value="ECO:0007669"/>
    <property type="project" value="UniProtKB-KW"/>
</dbReference>
<dbReference type="Gene3D" id="1.10.8.100">
    <property type="entry name" value="Ribosomal RNA adenine dimethylase-like, domain 2"/>
    <property type="match status" value="1"/>
</dbReference>
<evidence type="ECO:0000256" key="4">
    <source>
        <dbReference type="ARBA" id="ARBA00022679"/>
    </source>
</evidence>
<evidence type="ECO:0000256" key="5">
    <source>
        <dbReference type="ARBA" id="ARBA00022691"/>
    </source>
</evidence>
<proteinExistence type="inferred from homology"/>
<dbReference type="Gene3D" id="3.40.50.150">
    <property type="entry name" value="Vaccinia Virus protein VP39"/>
    <property type="match status" value="1"/>
</dbReference>
<dbReference type="PROSITE" id="PS01131">
    <property type="entry name" value="RRNA_A_DIMETH"/>
    <property type="match status" value="1"/>
</dbReference>
<keyword evidence="1" id="KW-0963">Cytoplasm</keyword>
<dbReference type="Pfam" id="PF00398">
    <property type="entry name" value="RrnaAD"/>
    <property type="match status" value="1"/>
</dbReference>
<evidence type="ECO:0000256" key="2">
    <source>
        <dbReference type="ARBA" id="ARBA00022552"/>
    </source>
</evidence>
<sequence length="311" mass="35199">MKDVDRQTRSYLMELFNKHGINPRTDLGQNFLIDLNIIEYIVDQAELEATDVVLEVGTGTGGMTTFMAQQAAEVISVELDTNMHTIASGVVERYDNVTLLHCDALKNKNSLNPEVIEKVQEKLAEDPARQLKLVANLPYNVATPIVSNLVATDIPWARMVVTIQLELGQRMQSYPGKSAYGALSVWLQSQCRVKLLKTLQPTVFWPRPKVNSAIVRLLPNKGRAKNIHDRAFFHEFIRRLFHQRRKQARSVLAGMYRKQLSKPAVDAILQSLNFEPTVRAESLDIDALVNLSNTFYKAIQRAEQIKLTTDN</sequence>
<keyword evidence="3 8" id="KW-0489">Methyltransferase</keyword>
<dbReference type="InterPro" id="IPR029063">
    <property type="entry name" value="SAM-dependent_MTases_sf"/>
</dbReference>
<protein>
    <submittedName>
        <fullName evidence="8">SSU rRNA (Adenine(1518)-N(6)/adenine(1519)-N(6))-dimethyltransferase</fullName>
        <ecNumber evidence="8">2.1.1.182</ecNumber>
    </submittedName>
</protein>
<dbReference type="InterPro" id="IPR023165">
    <property type="entry name" value="rRNA_Ade_diMease-like_C"/>
</dbReference>
<dbReference type="NCBIfam" id="TIGR00755">
    <property type="entry name" value="ksgA"/>
    <property type="match status" value="1"/>
</dbReference>
<dbReference type="AlphaFoldDB" id="A0A3B1DZK4"/>
<dbReference type="SMART" id="SM00650">
    <property type="entry name" value="rADc"/>
    <property type="match status" value="1"/>
</dbReference>
<dbReference type="GO" id="GO:0005829">
    <property type="term" value="C:cytosol"/>
    <property type="evidence" value="ECO:0007669"/>
    <property type="project" value="TreeGrafter"/>
</dbReference>
<dbReference type="PANTHER" id="PTHR11727:SF7">
    <property type="entry name" value="DIMETHYLADENOSINE TRANSFERASE-RELATED"/>
    <property type="match status" value="1"/>
</dbReference>
<gene>
    <name evidence="8" type="ORF">MNBD_PLANCTO02-1329</name>
</gene>
<dbReference type="InterPro" id="IPR020596">
    <property type="entry name" value="rRNA_Ade_Mease_Trfase_CS"/>
</dbReference>
<keyword evidence="4 8" id="KW-0808">Transferase</keyword>
<dbReference type="HAMAP" id="MF_00607">
    <property type="entry name" value="16SrRNA_methyltr_A"/>
    <property type="match status" value="1"/>
</dbReference>
<dbReference type="InterPro" id="IPR020598">
    <property type="entry name" value="rRNA_Ade_methylase_Trfase_N"/>
</dbReference>
<dbReference type="PANTHER" id="PTHR11727">
    <property type="entry name" value="DIMETHYLADENOSINE TRANSFERASE"/>
    <property type="match status" value="1"/>
</dbReference>
<dbReference type="InterPro" id="IPR011530">
    <property type="entry name" value="rRNA_adenine_dimethylase"/>
</dbReference>
<name>A0A3B1DZK4_9ZZZZ</name>
<dbReference type="InterPro" id="IPR001737">
    <property type="entry name" value="KsgA/Erm"/>
</dbReference>
<evidence type="ECO:0000256" key="1">
    <source>
        <dbReference type="ARBA" id="ARBA00022490"/>
    </source>
</evidence>
<dbReference type="EMBL" id="UOGL01000689">
    <property type="protein sequence ID" value="VAX42773.1"/>
    <property type="molecule type" value="Genomic_DNA"/>
</dbReference>
<feature type="domain" description="Ribosomal RNA adenine methylase transferase N-terminal" evidence="7">
    <location>
        <begin position="37"/>
        <end position="221"/>
    </location>
</feature>
<accession>A0A3B1DZK4</accession>
<dbReference type="GO" id="GO:0052908">
    <property type="term" value="F:16S rRNA (adenine(1518)-N(6)/adenine(1519)-N(6))-dimethyltransferase activity"/>
    <property type="evidence" value="ECO:0007669"/>
    <property type="project" value="UniProtKB-EC"/>
</dbReference>
<evidence type="ECO:0000313" key="8">
    <source>
        <dbReference type="EMBL" id="VAX42773.1"/>
    </source>
</evidence>
<dbReference type="PROSITE" id="PS51689">
    <property type="entry name" value="SAM_RNA_A_N6_MT"/>
    <property type="match status" value="1"/>
</dbReference>